<organism evidence="1 2">
    <name type="scientific">Halocatena salina</name>
    <dbReference type="NCBI Taxonomy" id="2934340"/>
    <lineage>
        <taxon>Archaea</taxon>
        <taxon>Methanobacteriati</taxon>
        <taxon>Methanobacteriota</taxon>
        <taxon>Stenosarchaea group</taxon>
        <taxon>Halobacteria</taxon>
        <taxon>Halobacteriales</taxon>
        <taxon>Natronomonadaceae</taxon>
        <taxon>Halocatena</taxon>
    </lineage>
</organism>
<proteinExistence type="predicted"/>
<dbReference type="GeneID" id="71926712"/>
<dbReference type="EMBL" id="CP096019">
    <property type="protein sequence ID" value="UPM43166.1"/>
    <property type="molecule type" value="Genomic_DNA"/>
</dbReference>
<gene>
    <name evidence="1" type="ORF">MW046_01655</name>
</gene>
<protein>
    <recommendedName>
        <fullName evidence="3">DUF1292 domain-containing protein</fullName>
    </recommendedName>
</protein>
<evidence type="ECO:0008006" key="3">
    <source>
        <dbReference type="Google" id="ProtNLM"/>
    </source>
</evidence>
<name>A0A8U0A2T6_9EURY</name>
<evidence type="ECO:0000313" key="2">
    <source>
        <dbReference type="Proteomes" id="UP000831768"/>
    </source>
</evidence>
<accession>A0A8U0A2T6</accession>
<keyword evidence="2" id="KW-1185">Reference proteome</keyword>
<dbReference type="RefSeq" id="WP_247993834.1">
    <property type="nucleotide sequence ID" value="NZ_CP096019.1"/>
</dbReference>
<dbReference type="KEGG" id="haad:MW046_01655"/>
<dbReference type="Proteomes" id="UP000831768">
    <property type="component" value="Chromosome"/>
</dbReference>
<sequence length="107" mass="12796">MTSIEDNDKYVVYHGIEDGAAIFSLFTRDPDLDFDRAVRRMTMDPDDVPPETEFEDHFWVEIEENEIVTLQFDPEFTEEKKETYEEVEKIHQEMQEASRQELNDDDE</sequence>
<evidence type="ECO:0000313" key="1">
    <source>
        <dbReference type="EMBL" id="UPM43166.1"/>
    </source>
</evidence>
<dbReference type="AlphaFoldDB" id="A0A8U0A2T6"/>
<reference evidence="1" key="1">
    <citation type="submission" date="2022-04" db="EMBL/GenBank/DDBJ databases">
        <title>Halocatena sp. nov., isolated from a salt lake.</title>
        <authorList>
            <person name="Cui H.-L."/>
        </authorList>
    </citation>
    <scope>NUCLEOTIDE SEQUENCE</scope>
    <source>
        <strain evidence="1">AD-1</strain>
    </source>
</reference>